<feature type="signal peptide" evidence="1">
    <location>
        <begin position="1"/>
        <end position="30"/>
    </location>
</feature>
<comment type="caution">
    <text evidence="2">The sequence shown here is derived from an EMBL/GenBank/DDBJ whole genome shotgun (WGS) entry which is preliminary data.</text>
</comment>
<reference evidence="2 3" key="1">
    <citation type="submission" date="2017-06" db="EMBL/GenBank/DDBJ databases">
        <title>Investigating the central metabolism of Clostridium thermosuccinogenes.</title>
        <authorList>
            <person name="Koendjbiharie J.G."/>
            <person name="van Kranenburg R."/>
        </authorList>
    </citation>
    <scope>NUCLEOTIDE SEQUENCE [LARGE SCALE GENOMIC DNA]</scope>
    <source>
        <strain evidence="2 3">DSM 5806</strain>
    </source>
</reference>
<evidence type="ECO:0000313" key="2">
    <source>
        <dbReference type="EMBL" id="PNT94717.1"/>
    </source>
</evidence>
<sequence length="342" mass="38352">MKFSLKALRKIANLSLVISLLFSLTLPASAATEEELLEKVTGDTINAGIPKQIISSTEKLLSQTTGTTDVSYHVMTKEELIAEGLTEEQAETTYEVGRIIKEMEVTGQKIDLVNGKVTIINPADMKQSISKKDEAYIIKFFEEGLKKPKVSRKDKIEKINRLLNENPGRSEFKATFDDGSWIRVREKLNRVDTIDSDSVNTYETVETLDESILSLGNGTFIREFLWTESGTGYFTEQKMVYNFTIQNDNYDVYLNSCVGSVKSSNVFTLVSLDDDVDVGETHYDENPDIWTQGHVQVVWKCSGSVSGTLFGVFSIGFETGQTWTQIQQVAISLAARHHYCVF</sequence>
<dbReference type="AlphaFoldDB" id="A0A2K2F7G0"/>
<proteinExistence type="predicted"/>
<dbReference type="Proteomes" id="UP000236151">
    <property type="component" value="Unassembled WGS sequence"/>
</dbReference>
<protein>
    <submittedName>
        <fullName evidence="2">Uncharacterized protein</fullName>
    </submittedName>
</protein>
<dbReference type="KEGG" id="cthd:CDO33_06270"/>
<evidence type="ECO:0000256" key="1">
    <source>
        <dbReference type="SAM" id="SignalP"/>
    </source>
</evidence>
<evidence type="ECO:0000313" key="3">
    <source>
        <dbReference type="Proteomes" id="UP000236151"/>
    </source>
</evidence>
<dbReference type="RefSeq" id="WP_103083193.1">
    <property type="nucleotide sequence ID" value="NZ_CP021850.1"/>
</dbReference>
<gene>
    <name evidence="2" type="ORF">CDQ84_18425</name>
</gene>
<dbReference type="EMBL" id="NIOJ01000092">
    <property type="protein sequence ID" value="PNT94717.1"/>
    <property type="molecule type" value="Genomic_DNA"/>
</dbReference>
<feature type="chain" id="PRO_5014431386" evidence="1">
    <location>
        <begin position="31"/>
        <end position="342"/>
    </location>
</feature>
<accession>A0A2K2F7G0</accession>
<keyword evidence="3" id="KW-1185">Reference proteome</keyword>
<keyword evidence="1" id="KW-0732">Signal</keyword>
<organism evidence="2 3">
    <name type="scientific">Clostridium thermosuccinogenes</name>
    <dbReference type="NCBI Taxonomy" id="84032"/>
    <lineage>
        <taxon>Bacteria</taxon>
        <taxon>Bacillati</taxon>
        <taxon>Bacillota</taxon>
        <taxon>Clostridia</taxon>
        <taxon>Eubacteriales</taxon>
        <taxon>Clostridiaceae</taxon>
        <taxon>Clostridium</taxon>
    </lineage>
</organism>
<name>A0A2K2F7G0_9CLOT</name>